<dbReference type="EMBL" id="DS178263">
    <property type="protein sequence ID" value="EFP75283.1"/>
    <property type="molecule type" value="Genomic_DNA"/>
</dbReference>
<dbReference type="RefSeq" id="XP_003319702.1">
    <property type="nucleotide sequence ID" value="XM_003319654.1"/>
</dbReference>
<dbReference type="AlphaFoldDB" id="E3JT56"/>
<name>E3JT56_PUCGT</name>
<evidence type="ECO:0000313" key="3">
    <source>
        <dbReference type="Proteomes" id="UP000008783"/>
    </source>
</evidence>
<accession>E3JT56</accession>
<reference evidence="3" key="2">
    <citation type="journal article" date="2011" name="Proc. Natl. Acad. Sci. U.S.A.">
        <title>Obligate biotrophy features unraveled by the genomic analysis of rust fungi.</title>
        <authorList>
            <person name="Duplessis S."/>
            <person name="Cuomo C.A."/>
            <person name="Lin Y.-C."/>
            <person name="Aerts A."/>
            <person name="Tisserant E."/>
            <person name="Veneault-Fourrey C."/>
            <person name="Joly D.L."/>
            <person name="Hacquard S."/>
            <person name="Amselem J."/>
            <person name="Cantarel B.L."/>
            <person name="Chiu R."/>
            <person name="Coutinho P.M."/>
            <person name="Feau N."/>
            <person name="Field M."/>
            <person name="Frey P."/>
            <person name="Gelhaye E."/>
            <person name="Goldberg J."/>
            <person name="Grabherr M.G."/>
            <person name="Kodira C.D."/>
            <person name="Kohler A."/>
            <person name="Kuees U."/>
            <person name="Lindquist E.A."/>
            <person name="Lucas S.M."/>
            <person name="Mago R."/>
            <person name="Mauceli E."/>
            <person name="Morin E."/>
            <person name="Murat C."/>
            <person name="Pangilinan J.L."/>
            <person name="Park R."/>
            <person name="Pearson M."/>
            <person name="Quesneville H."/>
            <person name="Rouhier N."/>
            <person name="Sakthikumar S."/>
            <person name="Salamov A.A."/>
            <person name="Schmutz J."/>
            <person name="Selles B."/>
            <person name="Shapiro H."/>
            <person name="Tanguay P."/>
            <person name="Tuskan G.A."/>
            <person name="Henrissat B."/>
            <person name="Van de Peer Y."/>
            <person name="Rouze P."/>
            <person name="Ellis J.G."/>
            <person name="Dodds P.N."/>
            <person name="Schein J.E."/>
            <person name="Zhong S."/>
            <person name="Hamelin R.C."/>
            <person name="Grigoriev I.V."/>
            <person name="Szabo L.J."/>
            <person name="Martin F."/>
        </authorList>
    </citation>
    <scope>NUCLEOTIDE SEQUENCE [LARGE SCALE GENOMIC DNA]</scope>
    <source>
        <strain evidence="3">CRL 75-36-700-3 / race SCCL</strain>
    </source>
</reference>
<keyword evidence="3" id="KW-1185">Reference proteome</keyword>
<protein>
    <submittedName>
        <fullName evidence="2">Uncharacterized protein</fullName>
    </submittedName>
</protein>
<dbReference type="GeneID" id="10542749"/>
<feature type="region of interest" description="Disordered" evidence="1">
    <location>
        <begin position="26"/>
        <end position="52"/>
    </location>
</feature>
<evidence type="ECO:0000256" key="1">
    <source>
        <dbReference type="SAM" id="MobiDB-lite"/>
    </source>
</evidence>
<evidence type="ECO:0000313" key="2">
    <source>
        <dbReference type="EMBL" id="EFP75283.1"/>
    </source>
</evidence>
<gene>
    <name evidence="2" type="ORF">PGTG_01876</name>
</gene>
<sequence>MRHSEEFRDGTATNRIVLTLVEAVAGSASRRRGTRPAAPEPVRDWTRSPRQYSTRLESGNSNRFMYHQTHLGFQSLVDGSNKLEAAAQLDPSLYHPSGYWKWALSDRVTVRAMSYFQSMIRSSGPANQELR</sequence>
<dbReference type="VEuPathDB" id="FungiDB:PGTG_01876"/>
<reference key="1">
    <citation type="submission" date="2007-01" db="EMBL/GenBank/DDBJ databases">
        <title>The Genome Sequence of Puccinia graminis f. sp. tritici Strain CRL 75-36-700-3.</title>
        <authorList>
            <consortium name="The Broad Institute Genome Sequencing Platform"/>
            <person name="Birren B."/>
            <person name="Lander E."/>
            <person name="Galagan J."/>
            <person name="Nusbaum C."/>
            <person name="Devon K."/>
            <person name="Cuomo C."/>
            <person name="Jaffe D."/>
            <person name="Butler J."/>
            <person name="Alvarez P."/>
            <person name="Gnerre S."/>
            <person name="Grabherr M."/>
            <person name="Mauceli E."/>
            <person name="Brockman W."/>
            <person name="Young S."/>
            <person name="LaButti K."/>
            <person name="Sykes S."/>
            <person name="DeCaprio D."/>
            <person name="Crawford M."/>
            <person name="Koehrsen M."/>
            <person name="Engels R."/>
            <person name="Montgomery P."/>
            <person name="Pearson M."/>
            <person name="Howarth C."/>
            <person name="Larson L."/>
            <person name="White J."/>
            <person name="Zeng Q."/>
            <person name="Kodira C."/>
            <person name="Yandava C."/>
            <person name="Alvarado L."/>
            <person name="O'Leary S."/>
            <person name="Szabo L."/>
            <person name="Dean R."/>
            <person name="Schein J."/>
        </authorList>
    </citation>
    <scope>NUCLEOTIDE SEQUENCE</scope>
    <source>
        <strain>CRL 75-36-700-3</strain>
    </source>
</reference>
<proteinExistence type="predicted"/>
<dbReference type="Proteomes" id="UP000008783">
    <property type="component" value="Unassembled WGS sequence"/>
</dbReference>
<dbReference type="KEGG" id="pgr:PGTG_01876"/>
<dbReference type="HOGENOM" id="CLU_1928633_0_0_1"/>
<dbReference type="InParanoid" id="E3JT56"/>
<organism evidence="2 3">
    <name type="scientific">Puccinia graminis f. sp. tritici (strain CRL 75-36-700-3 / race SCCL)</name>
    <name type="common">Black stem rust fungus</name>
    <dbReference type="NCBI Taxonomy" id="418459"/>
    <lineage>
        <taxon>Eukaryota</taxon>
        <taxon>Fungi</taxon>
        <taxon>Dikarya</taxon>
        <taxon>Basidiomycota</taxon>
        <taxon>Pucciniomycotina</taxon>
        <taxon>Pucciniomycetes</taxon>
        <taxon>Pucciniales</taxon>
        <taxon>Pucciniaceae</taxon>
        <taxon>Puccinia</taxon>
    </lineage>
</organism>